<dbReference type="GO" id="GO:0016887">
    <property type="term" value="F:ATP hydrolysis activity"/>
    <property type="evidence" value="ECO:0007669"/>
    <property type="project" value="InterPro"/>
</dbReference>
<dbReference type="PANTHER" id="PTHR43394">
    <property type="entry name" value="ATP-DEPENDENT PERMEASE MDL1, MITOCHONDRIAL"/>
    <property type="match status" value="1"/>
</dbReference>
<evidence type="ECO:0000256" key="7">
    <source>
        <dbReference type="ARBA" id="ARBA00022989"/>
    </source>
</evidence>
<dbReference type="PROSITE" id="PS50929">
    <property type="entry name" value="ABC_TM1F"/>
    <property type="match status" value="1"/>
</dbReference>
<evidence type="ECO:0000256" key="2">
    <source>
        <dbReference type="ARBA" id="ARBA00022448"/>
    </source>
</evidence>
<evidence type="ECO:0000256" key="5">
    <source>
        <dbReference type="ARBA" id="ARBA00022741"/>
    </source>
</evidence>
<proteinExistence type="predicted"/>
<dbReference type="InterPro" id="IPR017871">
    <property type="entry name" value="ABC_transporter-like_CS"/>
</dbReference>
<dbReference type="GO" id="GO:0005886">
    <property type="term" value="C:plasma membrane"/>
    <property type="evidence" value="ECO:0007669"/>
    <property type="project" value="UniProtKB-SubCell"/>
</dbReference>
<evidence type="ECO:0000259" key="11">
    <source>
        <dbReference type="PROSITE" id="PS50929"/>
    </source>
</evidence>
<dbReference type="Proteomes" id="UP000591941">
    <property type="component" value="Unassembled WGS sequence"/>
</dbReference>
<keyword evidence="2" id="KW-0813">Transport</keyword>
<gene>
    <name evidence="12" type="ORF">HNR45_000237</name>
</gene>
<dbReference type="InterPro" id="IPR003593">
    <property type="entry name" value="AAA+_ATPase"/>
</dbReference>
<keyword evidence="8 9" id="KW-0472">Membrane</keyword>
<dbReference type="InterPro" id="IPR011527">
    <property type="entry name" value="ABC1_TM_dom"/>
</dbReference>
<dbReference type="PROSITE" id="PS50893">
    <property type="entry name" value="ABC_TRANSPORTER_2"/>
    <property type="match status" value="1"/>
</dbReference>
<feature type="transmembrane region" description="Helical" evidence="9">
    <location>
        <begin position="65"/>
        <end position="87"/>
    </location>
</feature>
<evidence type="ECO:0000313" key="13">
    <source>
        <dbReference type="Proteomes" id="UP000591941"/>
    </source>
</evidence>
<dbReference type="Gene3D" id="3.40.50.300">
    <property type="entry name" value="P-loop containing nucleotide triphosphate hydrolases"/>
    <property type="match status" value="1"/>
</dbReference>
<keyword evidence="6 12" id="KW-0067">ATP-binding</keyword>
<keyword evidence="3" id="KW-1003">Cell membrane</keyword>
<keyword evidence="7 9" id="KW-1133">Transmembrane helix</keyword>
<evidence type="ECO:0000256" key="8">
    <source>
        <dbReference type="ARBA" id="ARBA00023136"/>
    </source>
</evidence>
<dbReference type="OrthoDB" id="9762778at2"/>
<dbReference type="SUPFAM" id="SSF52540">
    <property type="entry name" value="P-loop containing nucleoside triphosphate hydrolases"/>
    <property type="match status" value="1"/>
</dbReference>
<dbReference type="RefSeq" id="WP_159821886.1">
    <property type="nucleotide sequence ID" value="NZ_CABWNB010000001.1"/>
</dbReference>
<keyword evidence="5" id="KW-0547">Nucleotide-binding</keyword>
<dbReference type="FunFam" id="3.40.50.300:FF:000221">
    <property type="entry name" value="Multidrug ABC transporter ATP-binding protein"/>
    <property type="match status" value="1"/>
</dbReference>
<reference evidence="12 13" key="1">
    <citation type="submission" date="2020-08" db="EMBL/GenBank/DDBJ databases">
        <title>Genomic Encyclopedia of Type Strains, Phase IV (KMG-IV): sequencing the most valuable type-strain genomes for metagenomic binning, comparative biology and taxonomic classification.</title>
        <authorList>
            <person name="Goeker M."/>
        </authorList>
    </citation>
    <scope>NUCLEOTIDE SEQUENCE [LARGE SCALE GENOMIC DNA]</scope>
    <source>
        <strain evidence="12 13">DSM 21255</strain>
    </source>
</reference>
<evidence type="ECO:0000313" key="12">
    <source>
        <dbReference type="EMBL" id="MBB6477215.1"/>
    </source>
</evidence>
<comment type="subcellular location">
    <subcellularLocation>
        <location evidence="1">Cell membrane</location>
        <topology evidence="1">Multi-pass membrane protein</topology>
    </subcellularLocation>
</comment>
<dbReference type="GO" id="GO:0015421">
    <property type="term" value="F:ABC-type oligopeptide transporter activity"/>
    <property type="evidence" value="ECO:0007669"/>
    <property type="project" value="TreeGrafter"/>
</dbReference>
<feature type="transmembrane region" description="Helical" evidence="9">
    <location>
        <begin position="139"/>
        <end position="163"/>
    </location>
</feature>
<dbReference type="Pfam" id="PF00664">
    <property type="entry name" value="ABC_membrane"/>
    <property type="match status" value="1"/>
</dbReference>
<dbReference type="InterPro" id="IPR039421">
    <property type="entry name" value="Type_1_exporter"/>
</dbReference>
<feature type="domain" description="ABC transporter" evidence="10">
    <location>
        <begin position="343"/>
        <end position="578"/>
    </location>
</feature>
<evidence type="ECO:0000256" key="9">
    <source>
        <dbReference type="SAM" id="Phobius"/>
    </source>
</evidence>
<dbReference type="InterPro" id="IPR003439">
    <property type="entry name" value="ABC_transporter-like_ATP-bd"/>
</dbReference>
<comment type="caution">
    <text evidence="12">The sequence shown here is derived from an EMBL/GenBank/DDBJ whole genome shotgun (WGS) entry which is preliminary data.</text>
</comment>
<dbReference type="Gene3D" id="1.20.1560.10">
    <property type="entry name" value="ABC transporter type 1, transmembrane domain"/>
    <property type="match status" value="1"/>
</dbReference>
<dbReference type="Pfam" id="PF00005">
    <property type="entry name" value="ABC_tran"/>
    <property type="match status" value="1"/>
</dbReference>
<feature type="transmembrane region" description="Helical" evidence="9">
    <location>
        <begin position="25"/>
        <end position="45"/>
    </location>
</feature>
<dbReference type="AlphaFoldDB" id="A0A841QZW3"/>
<accession>A0A841QZW3</accession>
<dbReference type="EMBL" id="JACHHI010000001">
    <property type="protein sequence ID" value="MBB6477215.1"/>
    <property type="molecule type" value="Genomic_DNA"/>
</dbReference>
<dbReference type="PROSITE" id="PS00211">
    <property type="entry name" value="ABC_TRANSPORTER_1"/>
    <property type="match status" value="1"/>
</dbReference>
<dbReference type="InterPro" id="IPR036640">
    <property type="entry name" value="ABC1_TM_sf"/>
</dbReference>
<evidence type="ECO:0000259" key="10">
    <source>
        <dbReference type="PROSITE" id="PS50893"/>
    </source>
</evidence>
<dbReference type="PANTHER" id="PTHR43394:SF1">
    <property type="entry name" value="ATP-BINDING CASSETTE SUB-FAMILY B MEMBER 10, MITOCHONDRIAL"/>
    <property type="match status" value="1"/>
</dbReference>
<keyword evidence="13" id="KW-1185">Reference proteome</keyword>
<dbReference type="SUPFAM" id="SSF90123">
    <property type="entry name" value="ABC transporter transmembrane region"/>
    <property type="match status" value="1"/>
</dbReference>
<feature type="transmembrane region" description="Helical" evidence="9">
    <location>
        <begin position="259"/>
        <end position="288"/>
    </location>
</feature>
<feature type="domain" description="ABC transmembrane type-1" evidence="11">
    <location>
        <begin position="30"/>
        <end position="310"/>
    </location>
</feature>
<protein>
    <submittedName>
        <fullName evidence="12">ATP-binding cassette subfamily B protein</fullName>
    </submittedName>
</protein>
<sequence length="578" mass="66230">MANKQRKNRRDLKQLRLLFNYAKPYYGWWVLAGILVAVTVGLDLLRPYLLKYAISDIFPVKDLTALYRVGWLYLTTVFLSVGLLYALNFSLQYVGQNIIYRIRQNVFERILVQSESSLKRYKTGNLVTKVTNDTDAIRAFFIEVLIPFCGDFLMMVGIIVILLQMHMRLALASLTVMILLGIAVYIFRQYSRRAYRKVRSCISVSNSFIQEAMSGIMIVKSYNAEKAVIKEYDTINQAYVTAGIQEVRTFSVFRPFVDFTYFICVVLILGYTNLAVDITDAALVFVFIQYIEKFFAPVRGMAERYNTLQSALAGVDRVGEMWEQTSVTEIDDRPDFEEPFRSLEFENVWFHYGDEEKWVLKDVSFYVDNGELVGIAGTSGAGKTTVMSLALRMYIPQRGRILLNDKPIEDYSIASTRTLLGYVFQNQHLFKGTVAENISLHNPTLTPERIIHALQKVNLWDEIQQLPQGIYTQAGYLGSFFSAGERQLLSLARVMARRYPVLVLDEATANMDSATEERIQKSLAGIRGERTILLIAHRLSTIRNADRIYVFREGRIIQTGTYQELANTSGYFRELLES</sequence>
<keyword evidence="4 9" id="KW-0812">Transmembrane</keyword>
<evidence type="ECO:0000256" key="3">
    <source>
        <dbReference type="ARBA" id="ARBA00022475"/>
    </source>
</evidence>
<name>A0A841QZW3_9FIRM</name>
<evidence type="ECO:0000256" key="6">
    <source>
        <dbReference type="ARBA" id="ARBA00022840"/>
    </source>
</evidence>
<evidence type="ECO:0000256" key="1">
    <source>
        <dbReference type="ARBA" id="ARBA00004651"/>
    </source>
</evidence>
<dbReference type="CDD" id="cd18544">
    <property type="entry name" value="ABC_6TM_TmrA_like"/>
    <property type="match status" value="1"/>
</dbReference>
<organism evidence="12 13">
    <name type="scientific">Negativicoccus succinicivorans</name>
    <dbReference type="NCBI Taxonomy" id="620903"/>
    <lineage>
        <taxon>Bacteria</taxon>
        <taxon>Bacillati</taxon>
        <taxon>Bacillota</taxon>
        <taxon>Negativicutes</taxon>
        <taxon>Veillonellales</taxon>
        <taxon>Veillonellaceae</taxon>
        <taxon>Negativicoccus</taxon>
    </lineage>
</organism>
<dbReference type="SMART" id="SM00382">
    <property type="entry name" value="AAA"/>
    <property type="match status" value="1"/>
</dbReference>
<evidence type="ECO:0000256" key="4">
    <source>
        <dbReference type="ARBA" id="ARBA00022692"/>
    </source>
</evidence>
<dbReference type="GO" id="GO:0005524">
    <property type="term" value="F:ATP binding"/>
    <property type="evidence" value="ECO:0007669"/>
    <property type="project" value="UniProtKB-KW"/>
</dbReference>
<dbReference type="GeneID" id="93485527"/>
<feature type="transmembrane region" description="Helical" evidence="9">
    <location>
        <begin position="169"/>
        <end position="187"/>
    </location>
</feature>
<dbReference type="InterPro" id="IPR027417">
    <property type="entry name" value="P-loop_NTPase"/>
</dbReference>